<keyword evidence="4" id="KW-1185">Reference proteome</keyword>
<comment type="caution">
    <text evidence="3">The sequence shown here is derived from an EMBL/GenBank/DDBJ whole genome shotgun (WGS) entry which is preliminary data.</text>
</comment>
<feature type="compositionally biased region" description="Low complexity" evidence="1">
    <location>
        <begin position="53"/>
        <end position="138"/>
    </location>
</feature>
<dbReference type="RefSeq" id="WP_253862310.1">
    <property type="nucleotide sequence ID" value="NZ_BAAALN010000006.1"/>
</dbReference>
<proteinExistence type="predicted"/>
<feature type="region of interest" description="Disordered" evidence="1">
    <location>
        <begin position="26"/>
        <end position="148"/>
    </location>
</feature>
<evidence type="ECO:0000313" key="4">
    <source>
        <dbReference type="Proteomes" id="UP001500653"/>
    </source>
</evidence>
<sequence>MTQPPPGWYPDQADPRYLRWWDGYRWTPYTQPVPQPQSPQQQYPPQQYPQPQYPQAFQYEPRHPAAQQPQGGQPQHSQQHPHYPQQPAQQASQPAPQQPAPQQSAPQQPARQQPGLPYQGGPQHQVAPQSGPAAHAGAAQGGAAPGGAAQAGAAAQLGAGPVYTAQALHIVQDKRLFVGMLAKASYAVTDHTGTPVGAVVQVNPDESKHVRTYSDDGGGAGLSQHFELVDLSGAPYFHVARALRAQSAAKPRFDVTLPDGTPLGHVESEKLVGRITLGLYVGGVRAGQLKMGGMRNTVLNLTDAGGQQIVECERKPPMFSREDAYNLTRPYPTPEPLGTMVLAGIIAVDNAFFAKSQASLF</sequence>
<protein>
    <recommendedName>
        <fullName evidence="2">DUF2510 domain-containing protein</fullName>
    </recommendedName>
</protein>
<dbReference type="Pfam" id="PF10708">
    <property type="entry name" value="DUF2510"/>
    <property type="match status" value="1"/>
</dbReference>
<reference evidence="3 4" key="1">
    <citation type="journal article" date="2019" name="Int. J. Syst. Evol. Microbiol.">
        <title>The Global Catalogue of Microorganisms (GCM) 10K type strain sequencing project: providing services to taxonomists for standard genome sequencing and annotation.</title>
        <authorList>
            <consortium name="The Broad Institute Genomics Platform"/>
            <consortium name="The Broad Institute Genome Sequencing Center for Infectious Disease"/>
            <person name="Wu L."/>
            <person name="Ma J."/>
        </authorList>
    </citation>
    <scope>NUCLEOTIDE SEQUENCE [LARGE SCALE GENOMIC DNA]</scope>
    <source>
        <strain evidence="3 4">JCM 13023</strain>
    </source>
</reference>
<dbReference type="EMBL" id="BAAALN010000006">
    <property type="protein sequence ID" value="GAA1239052.1"/>
    <property type="molecule type" value="Genomic_DNA"/>
</dbReference>
<evidence type="ECO:0000259" key="2">
    <source>
        <dbReference type="Pfam" id="PF10708"/>
    </source>
</evidence>
<dbReference type="InterPro" id="IPR018929">
    <property type="entry name" value="DUF2510"/>
</dbReference>
<accession>A0ABN1W7M0</accession>
<evidence type="ECO:0000256" key="1">
    <source>
        <dbReference type="SAM" id="MobiDB-lite"/>
    </source>
</evidence>
<organism evidence="3 4">
    <name type="scientific">Prauserella halophila</name>
    <dbReference type="NCBI Taxonomy" id="185641"/>
    <lineage>
        <taxon>Bacteria</taxon>
        <taxon>Bacillati</taxon>
        <taxon>Actinomycetota</taxon>
        <taxon>Actinomycetes</taxon>
        <taxon>Pseudonocardiales</taxon>
        <taxon>Pseudonocardiaceae</taxon>
        <taxon>Prauserella</taxon>
    </lineage>
</organism>
<gene>
    <name evidence="3" type="ORF">GCM10009676_24570</name>
</gene>
<evidence type="ECO:0000313" key="3">
    <source>
        <dbReference type="EMBL" id="GAA1239052.1"/>
    </source>
</evidence>
<dbReference type="Proteomes" id="UP001500653">
    <property type="component" value="Unassembled WGS sequence"/>
</dbReference>
<name>A0ABN1W7M0_9PSEU</name>
<feature type="domain" description="DUF2510" evidence="2">
    <location>
        <begin position="6"/>
        <end position="38"/>
    </location>
</feature>